<evidence type="ECO:0000256" key="1">
    <source>
        <dbReference type="ARBA" id="ARBA00010923"/>
    </source>
</evidence>
<keyword evidence="2" id="KW-0680">Restriction system</keyword>
<name>A0ABR6XQG1_9BURK</name>
<evidence type="ECO:0000313" key="6">
    <source>
        <dbReference type="Proteomes" id="UP000643610"/>
    </source>
</evidence>
<dbReference type="PANTHER" id="PTHR30408:SF13">
    <property type="entry name" value="TYPE I RESTRICTION ENZYME HINDI SPECIFICITY SUBUNIT"/>
    <property type="match status" value="1"/>
</dbReference>
<proteinExistence type="inferred from homology"/>
<dbReference type="RefSeq" id="WP_186890770.1">
    <property type="nucleotide sequence ID" value="NZ_JACOFU010000003.1"/>
</dbReference>
<keyword evidence="5" id="KW-0255">Endonuclease</keyword>
<accession>A0ABR6XQG1</accession>
<comment type="caution">
    <text evidence="5">The sequence shown here is derived from an EMBL/GenBank/DDBJ whole genome shotgun (WGS) entry which is preliminary data.</text>
</comment>
<sequence>MKFKEYSFRSLLSEIIDNRGKTVPTAEEGIPLIATNCIKNETLYPSYDKARYVSENTYKTWFRGHPKPGDMVFTCKGSPGRVCWVPDPIDFCIAQDMVGIRANEKIVYPKYLFALLRSEETQNKILNMHVGSLIPHFKKGDFGNLYFDIPLDMEYQRKVGDTYFDFCLKIESNRQTNQTLEQIAQALFKSWFVDFEPTHAKIAAKEAGASPEEIEHAAMCAISGKTPDQLAQNHPKTITKLKATAALFPGVLVDSTLGKIPEGWVVNNLKSVTTEIRRGISPAYVDENGVCVINQKCIRNHKIDFSFSRLNDPIKKKVEDRLLQVGDVLVNSTGVGTLGRLAPIRYLAVPTAHDSHVTVVRANTSEISRSFLIGLMLENETFIKASGIGSTGQTELNRQVLENISFAKPTLALSLFFESIVEPMNHQIAIFEQQESSLSKTRDNLLPKLLSNELEAGNVN</sequence>
<evidence type="ECO:0000256" key="2">
    <source>
        <dbReference type="ARBA" id="ARBA00022747"/>
    </source>
</evidence>
<evidence type="ECO:0000313" key="5">
    <source>
        <dbReference type="EMBL" id="MBC3831732.1"/>
    </source>
</evidence>
<keyword evidence="3" id="KW-0238">DNA-binding</keyword>
<dbReference type="InterPro" id="IPR000055">
    <property type="entry name" value="Restrct_endonuc_typeI_TRD"/>
</dbReference>
<keyword evidence="6" id="KW-1185">Reference proteome</keyword>
<gene>
    <name evidence="5" type="ORF">H8K33_09445</name>
</gene>
<dbReference type="EMBL" id="JACOFU010000003">
    <property type="protein sequence ID" value="MBC3831732.1"/>
    <property type="molecule type" value="Genomic_DNA"/>
</dbReference>
<dbReference type="SUPFAM" id="SSF116734">
    <property type="entry name" value="DNA methylase specificity domain"/>
    <property type="match status" value="2"/>
</dbReference>
<dbReference type="GO" id="GO:0004519">
    <property type="term" value="F:endonuclease activity"/>
    <property type="evidence" value="ECO:0007669"/>
    <property type="project" value="UniProtKB-KW"/>
</dbReference>
<comment type="similarity">
    <text evidence="1">Belongs to the type-I restriction system S methylase family.</text>
</comment>
<reference evidence="5 6" key="1">
    <citation type="submission" date="2020-08" db="EMBL/GenBank/DDBJ databases">
        <title>Novel species isolated from subtropical streams in China.</title>
        <authorList>
            <person name="Lu H."/>
        </authorList>
    </citation>
    <scope>NUCLEOTIDE SEQUENCE [LARGE SCALE GENOMIC DNA]</scope>
    <source>
        <strain evidence="5 6">KCTC 52442</strain>
    </source>
</reference>
<protein>
    <submittedName>
        <fullName evidence="5">Restriction endonuclease subunit S</fullName>
    </submittedName>
</protein>
<dbReference type="InterPro" id="IPR044946">
    <property type="entry name" value="Restrct_endonuc_typeI_TRD_sf"/>
</dbReference>
<keyword evidence="5" id="KW-0540">Nuclease</keyword>
<dbReference type="Pfam" id="PF01420">
    <property type="entry name" value="Methylase_S"/>
    <property type="match status" value="1"/>
</dbReference>
<dbReference type="Gene3D" id="3.90.220.20">
    <property type="entry name" value="DNA methylase specificity domains"/>
    <property type="match status" value="2"/>
</dbReference>
<organism evidence="5 6">
    <name type="scientific">Undibacterium amnicola</name>
    <dbReference type="NCBI Taxonomy" id="1834038"/>
    <lineage>
        <taxon>Bacteria</taxon>
        <taxon>Pseudomonadati</taxon>
        <taxon>Pseudomonadota</taxon>
        <taxon>Betaproteobacteria</taxon>
        <taxon>Burkholderiales</taxon>
        <taxon>Oxalobacteraceae</taxon>
        <taxon>Undibacterium</taxon>
    </lineage>
</organism>
<dbReference type="PANTHER" id="PTHR30408">
    <property type="entry name" value="TYPE-1 RESTRICTION ENZYME ECOKI SPECIFICITY PROTEIN"/>
    <property type="match status" value="1"/>
</dbReference>
<keyword evidence="5" id="KW-0378">Hydrolase</keyword>
<evidence type="ECO:0000256" key="3">
    <source>
        <dbReference type="ARBA" id="ARBA00023125"/>
    </source>
</evidence>
<dbReference type="InterPro" id="IPR052021">
    <property type="entry name" value="Type-I_RS_S_subunit"/>
</dbReference>
<evidence type="ECO:0000259" key="4">
    <source>
        <dbReference type="Pfam" id="PF01420"/>
    </source>
</evidence>
<dbReference type="Proteomes" id="UP000643610">
    <property type="component" value="Unassembled WGS sequence"/>
</dbReference>
<feature type="domain" description="Type I restriction modification DNA specificity" evidence="4">
    <location>
        <begin position="27"/>
        <end position="182"/>
    </location>
</feature>